<sequence>MRLLLAISLLVTGTLAVVSDHQFEMLAKKVEDLTRQLMLTELSIGERARADADSGIKQIRTTNDGTKSYFTQTHSYNSVCSIHEHSNYDRTVGMGEFIATMNGVEFRTRHNDYKLRMPSKTSKNYNQQDDIPFPPVPPSVLAKRNLQEQVHEMQNYFRAFAFQNHNFRDYRPYFKPVLCYLEGTWTTSTKSIDEPFQSDRHSIDAESWFDLQEKIRFTSYTGGKHYLENFSYLPTTIMNMINGTPEYAQWNYRISCHPLSFDLPLSAIKPVDDMAGRIAHKMNLTRYAHTRSARFTLARRFGRENHFQWEDGFGNFKDSAYHNGLLDKIMNEIPGKDNYGAVLHDNTFGMDTLDPRKVNATLLNTAYYHRRFKHDKKGAMGIRDVHRGFSDSNLFVAQTSNPKVAPMKIHYCAKNEHTHHKECKTEAVRYTYAIPLELIYLTPLFSWNPHNLKYVDRRDRKGQQAIIEGGKRNGGTTVDKAYNGTSFKLFYKTPVEFFHGTNVDKDKADTDRGAVGVLDRHGALKKVVSSGQRITLPDIPGVGKLRLRYPIMPLTREGNQVGKELDAVKDVLNHLKNFGGYLDQKPSALAGSALTQADSHFRTSVTNQDPPGHHFHELYIDYDDMQDLAKGLTVTVGTTTDNSHSHQLEISYDANTHTYKIHKCDGKATCWDGHSAVLYSMD</sequence>
<dbReference type="OrthoDB" id="6059742at2759"/>
<dbReference type="Proteomes" id="UP000507470">
    <property type="component" value="Unassembled WGS sequence"/>
</dbReference>
<feature type="signal peptide" evidence="1">
    <location>
        <begin position="1"/>
        <end position="16"/>
    </location>
</feature>
<name>A0A6J8CPE9_MYTCO</name>
<reference evidence="2 3" key="1">
    <citation type="submission" date="2020-06" db="EMBL/GenBank/DDBJ databases">
        <authorList>
            <person name="Li R."/>
            <person name="Bekaert M."/>
        </authorList>
    </citation>
    <scope>NUCLEOTIDE SEQUENCE [LARGE SCALE GENOMIC DNA]</scope>
    <source>
        <strain evidence="3">wild</strain>
    </source>
</reference>
<evidence type="ECO:0000313" key="2">
    <source>
        <dbReference type="EMBL" id="CAC5397147.1"/>
    </source>
</evidence>
<keyword evidence="1" id="KW-0732">Signal</keyword>
<dbReference type="AlphaFoldDB" id="A0A6J8CPE9"/>
<protein>
    <submittedName>
        <fullName evidence="2">Uncharacterized protein</fullName>
    </submittedName>
</protein>
<proteinExistence type="predicted"/>
<organism evidence="2 3">
    <name type="scientific">Mytilus coruscus</name>
    <name type="common">Sea mussel</name>
    <dbReference type="NCBI Taxonomy" id="42192"/>
    <lineage>
        <taxon>Eukaryota</taxon>
        <taxon>Metazoa</taxon>
        <taxon>Spiralia</taxon>
        <taxon>Lophotrochozoa</taxon>
        <taxon>Mollusca</taxon>
        <taxon>Bivalvia</taxon>
        <taxon>Autobranchia</taxon>
        <taxon>Pteriomorphia</taxon>
        <taxon>Mytilida</taxon>
        <taxon>Mytiloidea</taxon>
        <taxon>Mytilidae</taxon>
        <taxon>Mytilinae</taxon>
        <taxon>Mytilus</taxon>
    </lineage>
</organism>
<evidence type="ECO:0000313" key="3">
    <source>
        <dbReference type="Proteomes" id="UP000507470"/>
    </source>
</evidence>
<dbReference type="EMBL" id="CACVKT020005665">
    <property type="protein sequence ID" value="CAC5397147.1"/>
    <property type="molecule type" value="Genomic_DNA"/>
</dbReference>
<accession>A0A6J8CPE9</accession>
<gene>
    <name evidence="2" type="ORF">MCOR_31609</name>
</gene>
<feature type="chain" id="PRO_5026797614" evidence="1">
    <location>
        <begin position="17"/>
        <end position="682"/>
    </location>
</feature>
<evidence type="ECO:0000256" key="1">
    <source>
        <dbReference type="SAM" id="SignalP"/>
    </source>
</evidence>
<keyword evidence="3" id="KW-1185">Reference proteome</keyword>